<reference evidence="2 3" key="1">
    <citation type="submission" date="2019-04" db="EMBL/GenBank/DDBJ databases">
        <title>An improved genome assembly and genetic linkage map for asparagus bean, Vigna unguiculata ssp. sesquipedialis.</title>
        <authorList>
            <person name="Xia Q."/>
            <person name="Zhang R."/>
            <person name="Dong Y."/>
        </authorList>
    </citation>
    <scope>NUCLEOTIDE SEQUENCE [LARGE SCALE GENOMIC DNA]</scope>
    <source>
        <tissue evidence="2">Leaf</tissue>
    </source>
</reference>
<feature type="compositionally biased region" description="Basic and acidic residues" evidence="1">
    <location>
        <begin position="59"/>
        <end position="77"/>
    </location>
</feature>
<sequence>MNNGETRHSRPSDPASPRRDLQKHTQTRARALAQARSFRLSEISSRSGERSLPKMNNGETRHSRPSDPASPRRDLQKHTQTRARALAQARSFRLSEISSRSGERSLPK</sequence>
<proteinExistence type="predicted"/>
<feature type="region of interest" description="Disordered" evidence="1">
    <location>
        <begin position="1"/>
        <end position="108"/>
    </location>
</feature>
<dbReference type="Proteomes" id="UP000501690">
    <property type="component" value="Linkage Group LG8"/>
</dbReference>
<name>A0A4D6MW80_VIGUN</name>
<protein>
    <submittedName>
        <fullName evidence="2">Uncharacterized protein</fullName>
    </submittedName>
</protein>
<organism evidence="2 3">
    <name type="scientific">Vigna unguiculata</name>
    <name type="common">Cowpea</name>
    <dbReference type="NCBI Taxonomy" id="3917"/>
    <lineage>
        <taxon>Eukaryota</taxon>
        <taxon>Viridiplantae</taxon>
        <taxon>Streptophyta</taxon>
        <taxon>Embryophyta</taxon>
        <taxon>Tracheophyta</taxon>
        <taxon>Spermatophyta</taxon>
        <taxon>Magnoliopsida</taxon>
        <taxon>eudicotyledons</taxon>
        <taxon>Gunneridae</taxon>
        <taxon>Pentapetalae</taxon>
        <taxon>rosids</taxon>
        <taxon>fabids</taxon>
        <taxon>Fabales</taxon>
        <taxon>Fabaceae</taxon>
        <taxon>Papilionoideae</taxon>
        <taxon>50 kb inversion clade</taxon>
        <taxon>NPAAA clade</taxon>
        <taxon>indigoferoid/millettioid clade</taxon>
        <taxon>Phaseoleae</taxon>
        <taxon>Vigna</taxon>
    </lineage>
</organism>
<dbReference type="AlphaFoldDB" id="A0A4D6MW80"/>
<accession>A0A4D6MW80</accession>
<evidence type="ECO:0000313" key="3">
    <source>
        <dbReference type="Proteomes" id="UP000501690"/>
    </source>
</evidence>
<evidence type="ECO:0000256" key="1">
    <source>
        <dbReference type="SAM" id="MobiDB-lite"/>
    </source>
</evidence>
<evidence type="ECO:0000313" key="2">
    <source>
        <dbReference type="EMBL" id="QCE04157.1"/>
    </source>
</evidence>
<gene>
    <name evidence="2" type="ORF">DEO72_LG8g2190</name>
</gene>
<dbReference type="EMBL" id="CP039352">
    <property type="protein sequence ID" value="QCE04157.1"/>
    <property type="molecule type" value="Genomic_DNA"/>
</dbReference>
<keyword evidence="3" id="KW-1185">Reference proteome</keyword>
<feature type="compositionally biased region" description="Basic and acidic residues" evidence="1">
    <location>
        <begin position="1"/>
        <end position="23"/>
    </location>
</feature>